<dbReference type="Gene3D" id="3.40.50.2000">
    <property type="entry name" value="Glycogen Phosphorylase B"/>
    <property type="match status" value="2"/>
</dbReference>
<feature type="transmembrane region" description="Helical" evidence="1">
    <location>
        <begin position="146"/>
        <end position="165"/>
    </location>
</feature>
<dbReference type="AlphaFoldDB" id="A0A090I1G4"/>
<dbReference type="PATRIC" id="fig|2162.9.peg.460"/>
<dbReference type="InterPro" id="IPR001296">
    <property type="entry name" value="Glyco_trans_1"/>
</dbReference>
<feature type="transmembrane region" description="Helical" evidence="1">
    <location>
        <begin position="113"/>
        <end position="134"/>
    </location>
</feature>
<dbReference type="KEGG" id="mfi:DSM1535_0441"/>
<dbReference type="RefSeq" id="WP_048072100.1">
    <property type="nucleotide sequence ID" value="NZ_JARVXG010000051.1"/>
</dbReference>
<evidence type="ECO:0000313" key="4">
    <source>
        <dbReference type="EMBL" id="CEA12803.1"/>
    </source>
</evidence>
<proteinExistence type="predicted"/>
<feature type="domain" description="Glycosyltransferase subfamily 4-like N-terminal" evidence="3">
    <location>
        <begin position="121"/>
        <end position="231"/>
    </location>
</feature>
<dbReference type="EMBL" id="LN515531">
    <property type="protein sequence ID" value="CEA12803.1"/>
    <property type="molecule type" value="Genomic_DNA"/>
</dbReference>
<organism evidence="4">
    <name type="scientific">Methanobacterium formicicum</name>
    <dbReference type="NCBI Taxonomy" id="2162"/>
    <lineage>
        <taxon>Archaea</taxon>
        <taxon>Methanobacteriati</taxon>
        <taxon>Methanobacteriota</taxon>
        <taxon>Methanomada group</taxon>
        <taxon>Methanobacteria</taxon>
        <taxon>Methanobacteriales</taxon>
        <taxon>Methanobacteriaceae</taxon>
        <taxon>Methanobacterium</taxon>
    </lineage>
</organism>
<sequence length="422" mass="48932">MTTKEKNKRLKILSVPAWYPTKFNPVNGIFIQEQIKASNLYNDNLIIYPNSLGPHPNSFYNISENIEDGVKVFNIRTNYYWFFTKIFSYKKNPKNLKEGNENIIKRNKKISIVFTYLNVIINNTIWFFLVLRILRNIFKNDFKPDIFHIHVFTVGVPIVILSKLFKIPVVVTEHYTGFSRRNLNRIEMILAKYTMNNAAAILPVSTGLKNHIENYGIKNNFFVVPNVVDTEIFHPIYKNLKNEKIKMLLVANITHQKGIYYLLQALNKLKKKRNDFTLDIVGDGCDRLEYEELTKKLGLDEFVKFHGLKTKKEVAIYMQNCDFFIQPSLYETFGVVYIEAMACGKPVIATNVTGPNEIINENNGILIPPKNINAIVHAVDQMLDHYDNYSPECISNYINKNFSYEIVGKKLDGIYKQIINGD</sequence>
<feature type="domain" description="Glycosyl transferase family 1" evidence="2">
    <location>
        <begin position="239"/>
        <end position="386"/>
    </location>
</feature>
<dbReference type="PANTHER" id="PTHR45947">
    <property type="entry name" value="SULFOQUINOVOSYL TRANSFERASE SQD2"/>
    <property type="match status" value="1"/>
</dbReference>
<name>A0A090I1G4_METFO</name>
<evidence type="ECO:0008006" key="5">
    <source>
        <dbReference type="Google" id="ProtNLM"/>
    </source>
</evidence>
<dbReference type="InterPro" id="IPR028098">
    <property type="entry name" value="Glyco_trans_4-like_N"/>
</dbReference>
<dbReference type="SUPFAM" id="SSF53756">
    <property type="entry name" value="UDP-Glycosyltransferase/glycogen phosphorylase"/>
    <property type="match status" value="1"/>
</dbReference>
<dbReference type="Pfam" id="PF13439">
    <property type="entry name" value="Glyco_transf_4"/>
    <property type="match status" value="1"/>
</dbReference>
<accession>A0A090I1G4</accession>
<keyword evidence="1" id="KW-0812">Transmembrane</keyword>
<keyword evidence="1" id="KW-0472">Membrane</keyword>
<evidence type="ECO:0000259" key="2">
    <source>
        <dbReference type="Pfam" id="PF00534"/>
    </source>
</evidence>
<dbReference type="Pfam" id="PF00534">
    <property type="entry name" value="Glycos_transf_1"/>
    <property type="match status" value="1"/>
</dbReference>
<evidence type="ECO:0000256" key="1">
    <source>
        <dbReference type="SAM" id="Phobius"/>
    </source>
</evidence>
<keyword evidence="1" id="KW-1133">Transmembrane helix</keyword>
<dbReference type="PANTHER" id="PTHR45947:SF3">
    <property type="entry name" value="SULFOQUINOVOSYL TRANSFERASE SQD2"/>
    <property type="match status" value="1"/>
</dbReference>
<dbReference type="GO" id="GO:0016757">
    <property type="term" value="F:glycosyltransferase activity"/>
    <property type="evidence" value="ECO:0007669"/>
    <property type="project" value="InterPro"/>
</dbReference>
<evidence type="ECO:0000259" key="3">
    <source>
        <dbReference type="Pfam" id="PF13439"/>
    </source>
</evidence>
<reference evidence="4" key="1">
    <citation type="submission" date="2014-08" db="EMBL/GenBank/DDBJ databases">
        <authorList>
            <person name="Wibberg D."/>
        </authorList>
    </citation>
    <scope>NUCLEOTIDE SEQUENCE</scope>
</reference>
<dbReference type="InterPro" id="IPR050194">
    <property type="entry name" value="Glycosyltransferase_grp1"/>
</dbReference>
<gene>
    <name evidence="4" type="ORF">DSM1535_0441</name>
</gene>
<protein>
    <recommendedName>
        <fullName evidence="5">Group 1 glycosyl transferase</fullName>
    </recommendedName>
</protein>